<feature type="transmembrane region" description="Helical" evidence="3">
    <location>
        <begin position="388"/>
        <end position="407"/>
    </location>
</feature>
<dbReference type="OrthoDB" id="2213137at2759"/>
<evidence type="ECO:0000256" key="2">
    <source>
        <dbReference type="ARBA" id="ARBA00006727"/>
    </source>
</evidence>
<comment type="similarity">
    <text evidence="2">Belongs to the major facilitator superfamily. Monocarboxylate porter (TC 2.A.1.13) family.</text>
</comment>
<dbReference type="Gene3D" id="1.20.1250.20">
    <property type="entry name" value="MFS general substrate transporter like domains"/>
    <property type="match status" value="1"/>
</dbReference>
<dbReference type="InterPro" id="IPR020846">
    <property type="entry name" value="MFS_dom"/>
</dbReference>
<feature type="transmembrane region" description="Helical" evidence="3">
    <location>
        <begin position="163"/>
        <end position="183"/>
    </location>
</feature>
<dbReference type="PROSITE" id="PS50850">
    <property type="entry name" value="MFS"/>
    <property type="match status" value="1"/>
</dbReference>
<keyword evidence="3" id="KW-0472">Membrane</keyword>
<evidence type="ECO:0000256" key="1">
    <source>
        <dbReference type="ARBA" id="ARBA00004141"/>
    </source>
</evidence>
<comment type="subcellular location">
    <subcellularLocation>
        <location evidence="1">Membrane</location>
        <topology evidence="1">Multi-pass membrane protein</topology>
    </subcellularLocation>
</comment>
<organism evidence="5 6">
    <name type="scientific">Lentinus brumalis</name>
    <dbReference type="NCBI Taxonomy" id="2498619"/>
    <lineage>
        <taxon>Eukaryota</taxon>
        <taxon>Fungi</taxon>
        <taxon>Dikarya</taxon>
        <taxon>Basidiomycota</taxon>
        <taxon>Agaricomycotina</taxon>
        <taxon>Agaricomycetes</taxon>
        <taxon>Polyporales</taxon>
        <taxon>Polyporaceae</taxon>
        <taxon>Lentinus</taxon>
    </lineage>
</organism>
<dbReference type="Proteomes" id="UP000256964">
    <property type="component" value="Unassembled WGS sequence"/>
</dbReference>
<feature type="transmembrane region" description="Helical" evidence="3">
    <location>
        <begin position="66"/>
        <end position="87"/>
    </location>
</feature>
<feature type="transmembrane region" description="Helical" evidence="3">
    <location>
        <begin position="427"/>
        <end position="448"/>
    </location>
</feature>
<accession>A0A371D577</accession>
<dbReference type="PANTHER" id="PTHR11360">
    <property type="entry name" value="MONOCARBOXYLATE TRANSPORTER"/>
    <property type="match status" value="1"/>
</dbReference>
<feature type="transmembrane region" description="Helical" evidence="3">
    <location>
        <begin position="266"/>
        <end position="286"/>
    </location>
</feature>
<evidence type="ECO:0000313" key="5">
    <source>
        <dbReference type="EMBL" id="RDX47687.1"/>
    </source>
</evidence>
<name>A0A371D577_9APHY</name>
<feature type="transmembrane region" description="Helical" evidence="3">
    <location>
        <begin position="107"/>
        <end position="125"/>
    </location>
</feature>
<dbReference type="GO" id="GO:0016020">
    <property type="term" value="C:membrane"/>
    <property type="evidence" value="ECO:0007669"/>
    <property type="project" value="UniProtKB-SubCell"/>
</dbReference>
<protein>
    <submittedName>
        <fullName evidence="5">MFS general substrate transporter</fullName>
    </submittedName>
</protein>
<gene>
    <name evidence="5" type="ORF">OH76DRAFT_1464996</name>
</gene>
<dbReference type="PANTHER" id="PTHR11360:SF284">
    <property type="entry name" value="EG:103B4.3 PROTEIN-RELATED"/>
    <property type="match status" value="1"/>
</dbReference>
<dbReference type="AlphaFoldDB" id="A0A371D577"/>
<evidence type="ECO:0000256" key="3">
    <source>
        <dbReference type="SAM" id="Phobius"/>
    </source>
</evidence>
<keyword evidence="3" id="KW-1133">Transmembrane helix</keyword>
<feature type="transmembrane region" description="Helical" evidence="3">
    <location>
        <begin position="195"/>
        <end position="215"/>
    </location>
</feature>
<proteinExistence type="inferred from homology"/>
<feature type="transmembrane region" description="Helical" evidence="3">
    <location>
        <begin position="227"/>
        <end position="246"/>
    </location>
</feature>
<dbReference type="SUPFAM" id="SSF103473">
    <property type="entry name" value="MFS general substrate transporter"/>
    <property type="match status" value="1"/>
</dbReference>
<dbReference type="InterPro" id="IPR050327">
    <property type="entry name" value="Proton-linked_MCT"/>
</dbReference>
<feature type="transmembrane region" description="Helical" evidence="3">
    <location>
        <begin position="363"/>
        <end position="381"/>
    </location>
</feature>
<dbReference type="Pfam" id="PF07690">
    <property type="entry name" value="MFS_1"/>
    <property type="match status" value="1"/>
</dbReference>
<sequence>MDTPRSEKTHVETEFTQVDKALKDAGALSAATSVAPSLRNVDMYEKGGAALLETVVDVPPDGGRGWLVILGCVIYSAATVGWGYVVVWGVTEQYFKEHVFPDASDSVLSTLGSMSGIFMTLLSVIPGKLADRYGYKPFLAAGGIIWTISMLACAFSTKLWHFFLVMGPVQGIANALVYPLIVALPAQWFLKYRGLATGMVVAGSSIGGAVSSLLFRTMLSSLGLQKAFAIYTAIDGVLLLAAWFMISERRKPTQRKEIIWIDRSFFSDPVFWSYGLCFFFTVFGYLSPVFFLPTFAKQQLPHLSPLLAALPVTMLNFSAATGRTLIGFVADRVGPVNAMWSVIMLSGLTQMLIWSLVSNYAGIMAFAILYGFVCGCFLSLSPAVSAQLYGSGRLAGLSGLMLLFNLPGNSAGAPLGGAILSAIGGNWLAVSLYSGSLQIVGATVLLYARFKREPKVFSCY</sequence>
<feature type="transmembrane region" description="Helical" evidence="3">
    <location>
        <begin position="338"/>
        <end position="357"/>
    </location>
</feature>
<dbReference type="EMBL" id="KZ857417">
    <property type="protein sequence ID" value="RDX47687.1"/>
    <property type="molecule type" value="Genomic_DNA"/>
</dbReference>
<keyword evidence="6" id="KW-1185">Reference proteome</keyword>
<dbReference type="InterPro" id="IPR011701">
    <property type="entry name" value="MFS"/>
</dbReference>
<keyword evidence="3" id="KW-0812">Transmembrane</keyword>
<feature type="transmembrane region" description="Helical" evidence="3">
    <location>
        <begin position="137"/>
        <end position="157"/>
    </location>
</feature>
<evidence type="ECO:0000313" key="6">
    <source>
        <dbReference type="Proteomes" id="UP000256964"/>
    </source>
</evidence>
<dbReference type="GO" id="GO:0022857">
    <property type="term" value="F:transmembrane transporter activity"/>
    <property type="evidence" value="ECO:0007669"/>
    <property type="project" value="InterPro"/>
</dbReference>
<feature type="domain" description="Major facilitator superfamily (MFS) profile" evidence="4">
    <location>
        <begin position="69"/>
        <end position="453"/>
    </location>
</feature>
<evidence type="ECO:0000259" key="4">
    <source>
        <dbReference type="PROSITE" id="PS50850"/>
    </source>
</evidence>
<dbReference type="InterPro" id="IPR036259">
    <property type="entry name" value="MFS_trans_sf"/>
</dbReference>
<reference evidence="5 6" key="1">
    <citation type="journal article" date="2018" name="Biotechnol. Biofuels">
        <title>Integrative visual omics of the white-rot fungus Polyporus brumalis exposes the biotechnological potential of its oxidative enzymes for delignifying raw plant biomass.</title>
        <authorList>
            <person name="Miyauchi S."/>
            <person name="Rancon A."/>
            <person name="Drula E."/>
            <person name="Hage H."/>
            <person name="Chaduli D."/>
            <person name="Favel A."/>
            <person name="Grisel S."/>
            <person name="Henrissat B."/>
            <person name="Herpoel-Gimbert I."/>
            <person name="Ruiz-Duenas F.J."/>
            <person name="Chevret D."/>
            <person name="Hainaut M."/>
            <person name="Lin J."/>
            <person name="Wang M."/>
            <person name="Pangilinan J."/>
            <person name="Lipzen A."/>
            <person name="Lesage-Meessen L."/>
            <person name="Navarro D."/>
            <person name="Riley R."/>
            <person name="Grigoriev I.V."/>
            <person name="Zhou S."/>
            <person name="Raouche S."/>
            <person name="Rosso M.N."/>
        </authorList>
    </citation>
    <scope>NUCLEOTIDE SEQUENCE [LARGE SCALE GENOMIC DNA]</scope>
    <source>
        <strain evidence="5 6">BRFM 1820</strain>
    </source>
</reference>
<feature type="transmembrane region" description="Helical" evidence="3">
    <location>
        <begin position="306"/>
        <end position="326"/>
    </location>
</feature>